<organism evidence="8 9">
    <name type="scientific">Sphingopyxis flava</name>
    <dbReference type="NCBI Taxonomy" id="1507287"/>
    <lineage>
        <taxon>Bacteria</taxon>
        <taxon>Pseudomonadati</taxon>
        <taxon>Pseudomonadota</taxon>
        <taxon>Alphaproteobacteria</taxon>
        <taxon>Sphingomonadales</taxon>
        <taxon>Sphingomonadaceae</taxon>
        <taxon>Sphingopyxis</taxon>
    </lineage>
</organism>
<proteinExistence type="predicted"/>
<dbReference type="Gene3D" id="2.40.50.100">
    <property type="match status" value="1"/>
</dbReference>
<feature type="domain" description="CzcB-like barrel-sandwich hybrid" evidence="6">
    <location>
        <begin position="60"/>
        <end position="271"/>
    </location>
</feature>
<sequence length="392" mass="43255">MSGADPFAPVAEEPMRHRGWLWLALLLAALLSSLIIWSRFAVVEEVTIGQGQVVPSGRVQVVQSLEGGIVSSLKVREGQVVDAGQPLVIIDPTRAATSFNEVDNRRRALIAQAARLRAEATGLALSFPAEIRSDAELIRNERATYAARRQAVDEATSGLSQSLALMRRELSITSPMSERGLVPEVEVLRLRRQISDTQTQIADRINRYRADAGTELVRVESELAQVQEVTAGRRDAMERTVLRAPVRGTVKNMQVTTVGGVIQPGADVLDIVPLEDELLVEARIRPSDVAFLRPGLKATVKLGAYNYLVYGALAGRVESISPDTMRERGQPEQEPYYRVLIRTDNIALKHEGKTLPTIAGMTATVEILTGKRTIFDYFVRPVLKVEEAFRER</sequence>
<feature type="transmembrane region" description="Helical" evidence="5">
    <location>
        <begin position="20"/>
        <end position="42"/>
    </location>
</feature>
<evidence type="ECO:0000313" key="8">
    <source>
        <dbReference type="EMBL" id="SKB29858.1"/>
    </source>
</evidence>
<dbReference type="PRINTS" id="PR01490">
    <property type="entry name" value="RTXTOXIND"/>
</dbReference>
<dbReference type="Gene3D" id="2.40.30.170">
    <property type="match status" value="1"/>
</dbReference>
<dbReference type="EMBL" id="FUYP01000002">
    <property type="protein sequence ID" value="SKB29858.1"/>
    <property type="molecule type" value="Genomic_DNA"/>
</dbReference>
<comment type="subcellular location">
    <subcellularLocation>
        <location evidence="1">Membrane</location>
        <topology evidence="1">Single-pass membrane protein</topology>
    </subcellularLocation>
</comment>
<keyword evidence="3 5" id="KW-1133">Transmembrane helix</keyword>
<evidence type="ECO:0000256" key="4">
    <source>
        <dbReference type="ARBA" id="ARBA00023136"/>
    </source>
</evidence>
<evidence type="ECO:0000259" key="6">
    <source>
        <dbReference type="Pfam" id="PF25973"/>
    </source>
</evidence>
<evidence type="ECO:0000256" key="2">
    <source>
        <dbReference type="ARBA" id="ARBA00022692"/>
    </source>
</evidence>
<name>A0A1T5A4I1_9SPHN</name>
<keyword evidence="4 5" id="KW-0472">Membrane</keyword>
<evidence type="ECO:0000259" key="7">
    <source>
        <dbReference type="Pfam" id="PF26002"/>
    </source>
</evidence>
<dbReference type="RefSeq" id="WP_217699092.1">
    <property type="nucleotide sequence ID" value="NZ_FUYP01000002.1"/>
</dbReference>
<dbReference type="PANTHER" id="PTHR30386">
    <property type="entry name" value="MEMBRANE FUSION SUBUNIT OF EMRAB-TOLC MULTIDRUG EFFLUX PUMP"/>
    <property type="match status" value="1"/>
</dbReference>
<evidence type="ECO:0000313" key="9">
    <source>
        <dbReference type="Proteomes" id="UP000190044"/>
    </source>
</evidence>
<accession>A0A1T5A4I1</accession>
<dbReference type="InterPro" id="IPR058982">
    <property type="entry name" value="Beta-barrel_AprE"/>
</dbReference>
<dbReference type="Proteomes" id="UP000190044">
    <property type="component" value="Unassembled WGS sequence"/>
</dbReference>
<evidence type="ECO:0000256" key="1">
    <source>
        <dbReference type="ARBA" id="ARBA00004167"/>
    </source>
</evidence>
<keyword evidence="2 5" id="KW-0812">Transmembrane</keyword>
<dbReference type="GO" id="GO:0016020">
    <property type="term" value="C:membrane"/>
    <property type="evidence" value="ECO:0007669"/>
    <property type="project" value="UniProtKB-SubCell"/>
</dbReference>
<evidence type="ECO:0000256" key="5">
    <source>
        <dbReference type="SAM" id="Phobius"/>
    </source>
</evidence>
<feature type="domain" description="AprE-like beta-barrel" evidence="7">
    <location>
        <begin position="278"/>
        <end position="370"/>
    </location>
</feature>
<protein>
    <submittedName>
        <fullName evidence="8">Membrane fusion protein, adhesin transport system</fullName>
    </submittedName>
</protein>
<dbReference type="InterPro" id="IPR050739">
    <property type="entry name" value="MFP"/>
</dbReference>
<dbReference type="Pfam" id="PF25973">
    <property type="entry name" value="BSH_CzcB"/>
    <property type="match status" value="1"/>
</dbReference>
<dbReference type="AlphaFoldDB" id="A0A1T5A4I1"/>
<evidence type="ECO:0000256" key="3">
    <source>
        <dbReference type="ARBA" id="ARBA00022989"/>
    </source>
</evidence>
<dbReference type="Pfam" id="PF26002">
    <property type="entry name" value="Beta-barrel_AprE"/>
    <property type="match status" value="1"/>
</dbReference>
<reference evidence="9" key="1">
    <citation type="submission" date="2017-02" db="EMBL/GenBank/DDBJ databases">
        <authorList>
            <person name="Varghese N."/>
            <person name="Submissions S."/>
        </authorList>
    </citation>
    <scope>NUCLEOTIDE SEQUENCE [LARGE SCALE GENOMIC DNA]</scope>
    <source>
        <strain evidence="9">R11H</strain>
    </source>
</reference>
<gene>
    <name evidence="8" type="ORF">SAMN06295937_1002216</name>
</gene>
<dbReference type="PANTHER" id="PTHR30386:SF26">
    <property type="entry name" value="TRANSPORT PROTEIN COMB"/>
    <property type="match status" value="1"/>
</dbReference>
<keyword evidence="9" id="KW-1185">Reference proteome</keyword>
<dbReference type="InterPro" id="IPR058647">
    <property type="entry name" value="BSH_CzcB-like"/>
</dbReference>